<organism evidence="3 4">
    <name type="scientific">Actinokineospora spheciospongiae</name>
    <dbReference type="NCBI Taxonomy" id="909613"/>
    <lineage>
        <taxon>Bacteria</taxon>
        <taxon>Bacillati</taxon>
        <taxon>Actinomycetota</taxon>
        <taxon>Actinomycetes</taxon>
        <taxon>Pseudonocardiales</taxon>
        <taxon>Pseudonocardiaceae</taxon>
        <taxon>Actinokineospora</taxon>
    </lineage>
</organism>
<dbReference type="GO" id="GO:0016787">
    <property type="term" value="F:hydrolase activity"/>
    <property type="evidence" value="ECO:0007669"/>
    <property type="project" value="UniProtKB-KW"/>
</dbReference>
<protein>
    <submittedName>
        <fullName evidence="3">Putative hydrolase</fullName>
    </submittedName>
</protein>
<dbReference type="Pfam" id="PF12697">
    <property type="entry name" value="Abhydrolase_6"/>
    <property type="match status" value="1"/>
</dbReference>
<dbReference type="PANTHER" id="PTHR43433">
    <property type="entry name" value="HYDROLASE, ALPHA/BETA FOLD FAMILY PROTEIN"/>
    <property type="match status" value="1"/>
</dbReference>
<dbReference type="eggNOG" id="COG2267">
    <property type="taxonomic scope" value="Bacteria"/>
</dbReference>
<feature type="domain" description="AB hydrolase-1" evidence="2">
    <location>
        <begin position="79"/>
        <end position="335"/>
    </location>
</feature>
<dbReference type="PANTHER" id="PTHR43433:SF1">
    <property type="entry name" value="BLL5160 PROTEIN"/>
    <property type="match status" value="1"/>
</dbReference>
<dbReference type="RefSeq" id="WP_035290632.1">
    <property type="nucleotide sequence ID" value="NZ_AYXG01000255.1"/>
</dbReference>
<gene>
    <name evidence="3" type="ORF">UO65_6574</name>
</gene>
<dbReference type="InterPro" id="IPR029058">
    <property type="entry name" value="AB_hydrolase_fold"/>
</dbReference>
<feature type="region of interest" description="Disordered" evidence="1">
    <location>
        <begin position="29"/>
        <end position="50"/>
    </location>
</feature>
<dbReference type="STRING" id="909613.UO65_6574"/>
<dbReference type="AlphaFoldDB" id="W7IVY9"/>
<dbReference type="EMBL" id="AYXG01000255">
    <property type="protein sequence ID" value="EWC58159.1"/>
    <property type="molecule type" value="Genomic_DNA"/>
</dbReference>
<keyword evidence="3" id="KW-0378">Hydrolase</keyword>
<dbReference type="InterPro" id="IPR050471">
    <property type="entry name" value="AB_hydrolase"/>
</dbReference>
<name>W7IVY9_9PSEU</name>
<evidence type="ECO:0000256" key="1">
    <source>
        <dbReference type="SAM" id="MobiDB-lite"/>
    </source>
</evidence>
<dbReference type="Gene3D" id="3.40.50.1820">
    <property type="entry name" value="alpha/beta hydrolase"/>
    <property type="match status" value="1"/>
</dbReference>
<dbReference type="InterPro" id="IPR000073">
    <property type="entry name" value="AB_hydrolase_1"/>
</dbReference>
<evidence type="ECO:0000259" key="2">
    <source>
        <dbReference type="Pfam" id="PF12697"/>
    </source>
</evidence>
<sequence length="362" mass="37829">MNRAGWAGLVGAAVGVAAAGATVAVRVARGRGSGEPDPGDRLGGLAPTRESTVTTADGLALSVEEVDPDDGGEPALTAVLVHGFAMSRLCWHFQRRDLAALTDPRVRQVLYDHRSHGRSARARADTSTIDQLAADLHEVLRAVAPTGPLVLVGHSMGGMAIMALAERDPGLFADRVRGVAFIGTSAGEVGKSGLPRPLLSKYNPTVRLLGVVADRQPRLVELVRSAGGRLTRRGTRVLGFGSGDVSPAAVDFLVSMLDATPVRVLADFADTLGSHNRYAALAGLKHCRVLVLGGDEDRMTPFSHSERIALALPDATLVKAPGAGHTVMLEQPDLVTGHLTTLLRECARGRGADSEGAAPTRK</sequence>
<dbReference type="Proteomes" id="UP000019277">
    <property type="component" value="Unassembled WGS sequence"/>
</dbReference>
<proteinExistence type="predicted"/>
<comment type="caution">
    <text evidence="3">The sequence shown here is derived from an EMBL/GenBank/DDBJ whole genome shotgun (WGS) entry which is preliminary data.</text>
</comment>
<evidence type="ECO:0000313" key="4">
    <source>
        <dbReference type="Proteomes" id="UP000019277"/>
    </source>
</evidence>
<dbReference type="SUPFAM" id="SSF53474">
    <property type="entry name" value="alpha/beta-Hydrolases"/>
    <property type="match status" value="1"/>
</dbReference>
<dbReference type="PATRIC" id="fig|909613.9.peg.6570"/>
<accession>W7IVY9</accession>
<reference evidence="3 4" key="1">
    <citation type="journal article" date="2014" name="Genome Announc.">
        <title>Draft Genome Sequence of the Antitrypanosomally Active Sponge-Associated Bacterium Actinokineospora sp. Strain EG49.</title>
        <authorList>
            <person name="Harjes J."/>
            <person name="Ryu T."/>
            <person name="Abdelmohsen U.R."/>
            <person name="Moitinho-Silva L."/>
            <person name="Horn H."/>
            <person name="Ravasi T."/>
            <person name="Hentschel U."/>
        </authorList>
    </citation>
    <scope>NUCLEOTIDE SEQUENCE [LARGE SCALE GENOMIC DNA]</scope>
    <source>
        <strain evidence="3 4">EG49</strain>
    </source>
</reference>
<keyword evidence="4" id="KW-1185">Reference proteome</keyword>
<evidence type="ECO:0000313" key="3">
    <source>
        <dbReference type="EMBL" id="EWC58159.1"/>
    </source>
</evidence>